<evidence type="ECO:0000256" key="1">
    <source>
        <dbReference type="SAM" id="MobiDB-lite"/>
    </source>
</evidence>
<dbReference type="InParanoid" id="A0A1Z5R5T0"/>
<reference evidence="3" key="2">
    <citation type="journal article" date="2018" name="Plant J.">
        <title>The Sorghum bicolor reference genome: improved assembly, gene annotations, a transcriptome atlas, and signatures of genome organization.</title>
        <authorList>
            <person name="McCormick R.F."/>
            <person name="Truong S.K."/>
            <person name="Sreedasyam A."/>
            <person name="Jenkins J."/>
            <person name="Shu S."/>
            <person name="Sims D."/>
            <person name="Kennedy M."/>
            <person name="Amirebrahimi M."/>
            <person name="Weers B.D."/>
            <person name="McKinley B."/>
            <person name="Mattison A."/>
            <person name="Morishige D.T."/>
            <person name="Grimwood J."/>
            <person name="Schmutz J."/>
            <person name="Mullet J.E."/>
        </authorList>
    </citation>
    <scope>NUCLEOTIDE SEQUENCE [LARGE SCALE GENOMIC DNA]</scope>
    <source>
        <strain evidence="3">cv. BTx623</strain>
    </source>
</reference>
<proteinExistence type="predicted"/>
<dbReference type="Proteomes" id="UP000000768">
    <property type="component" value="Chromosome 8"/>
</dbReference>
<protein>
    <submittedName>
        <fullName evidence="2">Uncharacterized protein</fullName>
    </submittedName>
</protein>
<organism evidence="2 3">
    <name type="scientific">Sorghum bicolor</name>
    <name type="common">Sorghum</name>
    <name type="synonym">Sorghum vulgare</name>
    <dbReference type="NCBI Taxonomy" id="4558"/>
    <lineage>
        <taxon>Eukaryota</taxon>
        <taxon>Viridiplantae</taxon>
        <taxon>Streptophyta</taxon>
        <taxon>Embryophyta</taxon>
        <taxon>Tracheophyta</taxon>
        <taxon>Spermatophyta</taxon>
        <taxon>Magnoliopsida</taxon>
        <taxon>Liliopsida</taxon>
        <taxon>Poales</taxon>
        <taxon>Poaceae</taxon>
        <taxon>PACMAD clade</taxon>
        <taxon>Panicoideae</taxon>
        <taxon>Andropogonodae</taxon>
        <taxon>Andropogoneae</taxon>
        <taxon>Sorghinae</taxon>
        <taxon>Sorghum</taxon>
    </lineage>
</organism>
<keyword evidence="3" id="KW-1185">Reference proteome</keyword>
<evidence type="ECO:0000313" key="2">
    <source>
        <dbReference type="EMBL" id="OQU79124.1"/>
    </source>
</evidence>
<name>A0A1Z5R5T0_SORBI</name>
<dbReference type="EMBL" id="CM000767">
    <property type="protein sequence ID" value="OQU79124.1"/>
    <property type="molecule type" value="Genomic_DNA"/>
</dbReference>
<reference evidence="2 3" key="1">
    <citation type="journal article" date="2009" name="Nature">
        <title>The Sorghum bicolor genome and the diversification of grasses.</title>
        <authorList>
            <person name="Paterson A.H."/>
            <person name="Bowers J.E."/>
            <person name="Bruggmann R."/>
            <person name="Dubchak I."/>
            <person name="Grimwood J."/>
            <person name="Gundlach H."/>
            <person name="Haberer G."/>
            <person name="Hellsten U."/>
            <person name="Mitros T."/>
            <person name="Poliakov A."/>
            <person name="Schmutz J."/>
            <person name="Spannagl M."/>
            <person name="Tang H."/>
            <person name="Wang X."/>
            <person name="Wicker T."/>
            <person name="Bharti A.K."/>
            <person name="Chapman J."/>
            <person name="Feltus F.A."/>
            <person name="Gowik U."/>
            <person name="Grigoriev I.V."/>
            <person name="Lyons E."/>
            <person name="Maher C.A."/>
            <person name="Martis M."/>
            <person name="Narechania A."/>
            <person name="Otillar R.P."/>
            <person name="Penning B.W."/>
            <person name="Salamov A.A."/>
            <person name="Wang Y."/>
            <person name="Zhang L."/>
            <person name="Carpita N.C."/>
            <person name="Freeling M."/>
            <person name="Gingle A.R."/>
            <person name="Hash C.T."/>
            <person name="Keller B."/>
            <person name="Klein P."/>
            <person name="Kresovich S."/>
            <person name="McCann M.C."/>
            <person name="Ming R."/>
            <person name="Peterson D.G."/>
            <person name="Mehboob-ur-Rahman"/>
            <person name="Ware D."/>
            <person name="Westhoff P."/>
            <person name="Mayer K.F."/>
            <person name="Messing J."/>
            <person name="Rokhsar D.S."/>
        </authorList>
    </citation>
    <scope>NUCLEOTIDE SEQUENCE [LARGE SCALE GENOMIC DNA]</scope>
    <source>
        <strain evidence="3">cv. BTx623</strain>
    </source>
</reference>
<dbReference type="Gramene" id="OQU79124">
    <property type="protein sequence ID" value="OQU79124"/>
    <property type="gene ID" value="SORBI_3008G099166"/>
</dbReference>
<gene>
    <name evidence="2" type="ORF">SORBI_3008G099166</name>
</gene>
<accession>A0A1Z5R5T0</accession>
<feature type="region of interest" description="Disordered" evidence="1">
    <location>
        <begin position="1"/>
        <end position="21"/>
    </location>
</feature>
<dbReference type="AlphaFoldDB" id="A0A1Z5R5T0"/>
<evidence type="ECO:0000313" key="3">
    <source>
        <dbReference type="Proteomes" id="UP000000768"/>
    </source>
</evidence>
<sequence>MERTVDPVKEASTSSTFGEHDEHLAHLDEHLLHTWTSMEVKPSNTDALTMFQQGVAGVRGARGPWWRLQGTQHAHRARLSLPLVSHGLRGTMPLVASMADVS</sequence>